<name>A0AAD4CY46_ASPNN</name>
<keyword evidence="2" id="KW-1185">Reference proteome</keyword>
<comment type="caution">
    <text evidence="1">The sequence shown here is derived from an EMBL/GenBank/DDBJ whole genome shotgun (WGS) entry which is preliminary data.</text>
</comment>
<protein>
    <submittedName>
        <fullName evidence="1">Uncharacterized protein</fullName>
    </submittedName>
</protein>
<gene>
    <name evidence="1" type="ORF">FE257_004496</name>
</gene>
<organism evidence="1 2">
    <name type="scientific">Aspergillus nanangensis</name>
    <dbReference type="NCBI Taxonomy" id="2582783"/>
    <lineage>
        <taxon>Eukaryota</taxon>
        <taxon>Fungi</taxon>
        <taxon>Dikarya</taxon>
        <taxon>Ascomycota</taxon>
        <taxon>Pezizomycotina</taxon>
        <taxon>Eurotiomycetes</taxon>
        <taxon>Eurotiomycetidae</taxon>
        <taxon>Eurotiales</taxon>
        <taxon>Aspergillaceae</taxon>
        <taxon>Aspergillus</taxon>
        <taxon>Aspergillus subgen. Circumdati</taxon>
    </lineage>
</organism>
<dbReference type="AlphaFoldDB" id="A0AAD4CY46"/>
<evidence type="ECO:0000313" key="1">
    <source>
        <dbReference type="EMBL" id="KAF9894875.1"/>
    </source>
</evidence>
<accession>A0AAD4CY46</accession>
<reference evidence="1" key="2">
    <citation type="submission" date="2020-02" db="EMBL/GenBank/DDBJ databases">
        <authorList>
            <person name="Gilchrist C.L.M."/>
            <person name="Chooi Y.-H."/>
        </authorList>
    </citation>
    <scope>NUCLEOTIDE SEQUENCE</scope>
    <source>
        <strain evidence="1">MST-FP2251</strain>
    </source>
</reference>
<sequence length="302" mass="33112">MTDGGSEVIVNFSILIPVDVPGTTSSVLGDISYSLCASVTAEDGIARHVSRQVEIFHSFISDDPGMRIYARTFPDSRLNTTLMLYQPTTDSKSDCVFSGRLLIQGTVAESTGRPSEVNYAIIRQLKWCVEETVQLLDIKSGTSKETCKKTQVRKLCEGIRKGGWRLEDKAVSIDGRPQPKAEISFGFSIKRASAPANDVALSCFKRTPCDSCKYCISDNTHDTERFAITVNHHLNLELIVGIDTLSRTTGALVARRKAQNVFGAVYPLKITCADSTPPEFCPDIWLPAYNDVPNAPPAYVVP</sequence>
<proteinExistence type="predicted"/>
<dbReference type="EMBL" id="VCAU01000002">
    <property type="protein sequence ID" value="KAF9894875.1"/>
    <property type="molecule type" value="Genomic_DNA"/>
</dbReference>
<evidence type="ECO:0000313" key="2">
    <source>
        <dbReference type="Proteomes" id="UP001194746"/>
    </source>
</evidence>
<reference evidence="1" key="1">
    <citation type="journal article" date="2019" name="Beilstein J. Org. Chem.">
        <title>Nanangenines: drimane sesquiterpenoids as the dominant metabolite cohort of a novel Australian fungus, Aspergillus nanangensis.</title>
        <authorList>
            <person name="Lacey H.J."/>
            <person name="Gilchrist C.L.M."/>
            <person name="Crombie A."/>
            <person name="Kalaitzis J.A."/>
            <person name="Vuong D."/>
            <person name="Rutledge P.J."/>
            <person name="Turner P."/>
            <person name="Pitt J.I."/>
            <person name="Lacey E."/>
            <person name="Chooi Y.H."/>
            <person name="Piggott A.M."/>
        </authorList>
    </citation>
    <scope>NUCLEOTIDE SEQUENCE</scope>
    <source>
        <strain evidence="1">MST-FP2251</strain>
    </source>
</reference>
<dbReference type="Proteomes" id="UP001194746">
    <property type="component" value="Unassembled WGS sequence"/>
</dbReference>